<reference evidence="1" key="1">
    <citation type="submission" date="2023-01" db="EMBL/GenBank/DDBJ databases">
        <title>Genome assembly of the deep-sea coral Lophelia pertusa.</title>
        <authorList>
            <person name="Herrera S."/>
            <person name="Cordes E."/>
        </authorList>
    </citation>
    <scope>NUCLEOTIDE SEQUENCE</scope>
    <source>
        <strain evidence="1">USNM1676648</strain>
        <tissue evidence="1">Polyp</tissue>
    </source>
</reference>
<gene>
    <name evidence="1" type="ORF">OS493_000944</name>
</gene>
<keyword evidence="2" id="KW-1185">Reference proteome</keyword>
<organism evidence="1 2">
    <name type="scientific">Desmophyllum pertusum</name>
    <dbReference type="NCBI Taxonomy" id="174260"/>
    <lineage>
        <taxon>Eukaryota</taxon>
        <taxon>Metazoa</taxon>
        <taxon>Cnidaria</taxon>
        <taxon>Anthozoa</taxon>
        <taxon>Hexacorallia</taxon>
        <taxon>Scleractinia</taxon>
        <taxon>Caryophylliina</taxon>
        <taxon>Caryophylliidae</taxon>
        <taxon>Desmophyllum</taxon>
    </lineage>
</organism>
<name>A0A9W9ZX45_9CNID</name>
<dbReference type="AlphaFoldDB" id="A0A9W9ZX45"/>
<evidence type="ECO:0000313" key="2">
    <source>
        <dbReference type="Proteomes" id="UP001163046"/>
    </source>
</evidence>
<proteinExistence type="predicted"/>
<comment type="caution">
    <text evidence="1">The sequence shown here is derived from an EMBL/GenBank/DDBJ whole genome shotgun (WGS) entry which is preliminary data.</text>
</comment>
<protein>
    <submittedName>
        <fullName evidence="1">Uncharacterized protein</fullName>
    </submittedName>
</protein>
<dbReference type="Proteomes" id="UP001163046">
    <property type="component" value="Unassembled WGS sequence"/>
</dbReference>
<accession>A0A9W9ZX45</accession>
<sequence>MALDDISFKESPCCKSIHSFIIRTSRISVSGTIVQLGSETTGLNNVCACPKRLTGNHSNNIVEPIGCYKDKSARAIPVLLYNFRGAIDWYHMDNTINDCAKKAQEIGFKLFGVQYYGECWSGSADDVAQYDRYGSAPPKNCWNGVGKLWTNYVYKIV</sequence>
<dbReference type="OrthoDB" id="5945005at2759"/>
<dbReference type="EMBL" id="MU825873">
    <property type="protein sequence ID" value="KAJ7387609.1"/>
    <property type="molecule type" value="Genomic_DNA"/>
</dbReference>
<evidence type="ECO:0000313" key="1">
    <source>
        <dbReference type="EMBL" id="KAJ7387609.1"/>
    </source>
</evidence>